<accession>A0A4R7RNV5</accession>
<gene>
    <name evidence="1" type="ORF">EI77_03593</name>
</gene>
<evidence type="ECO:0000313" key="2">
    <source>
        <dbReference type="Proteomes" id="UP000295662"/>
    </source>
</evidence>
<proteinExistence type="predicted"/>
<comment type="caution">
    <text evidence="1">The sequence shown here is derived from an EMBL/GenBank/DDBJ whole genome shotgun (WGS) entry which is preliminary data.</text>
</comment>
<organism evidence="1 2">
    <name type="scientific">Prosthecobacter fusiformis</name>
    <dbReference type="NCBI Taxonomy" id="48464"/>
    <lineage>
        <taxon>Bacteria</taxon>
        <taxon>Pseudomonadati</taxon>
        <taxon>Verrucomicrobiota</taxon>
        <taxon>Verrucomicrobiia</taxon>
        <taxon>Verrucomicrobiales</taxon>
        <taxon>Verrucomicrobiaceae</taxon>
        <taxon>Prosthecobacter</taxon>
    </lineage>
</organism>
<protein>
    <submittedName>
        <fullName evidence="1">Uncharacterized protein</fullName>
    </submittedName>
</protein>
<dbReference type="OrthoDB" id="9819531at2"/>
<dbReference type="EMBL" id="SOCA01000008">
    <property type="protein sequence ID" value="TDU66498.1"/>
    <property type="molecule type" value="Genomic_DNA"/>
</dbReference>
<name>A0A4R7RNV5_9BACT</name>
<evidence type="ECO:0000313" key="1">
    <source>
        <dbReference type="EMBL" id="TDU66498.1"/>
    </source>
</evidence>
<dbReference type="RefSeq" id="WP_133796606.1">
    <property type="nucleotide sequence ID" value="NZ_SOCA01000008.1"/>
</dbReference>
<reference evidence="1 2" key="1">
    <citation type="submission" date="2019-03" db="EMBL/GenBank/DDBJ databases">
        <title>Genomic Encyclopedia of Archaeal and Bacterial Type Strains, Phase II (KMG-II): from individual species to whole genera.</title>
        <authorList>
            <person name="Goeker M."/>
        </authorList>
    </citation>
    <scope>NUCLEOTIDE SEQUENCE [LARGE SCALE GENOMIC DNA]</scope>
    <source>
        <strain evidence="1 2">ATCC 25309</strain>
    </source>
</reference>
<dbReference type="AlphaFoldDB" id="A0A4R7RNV5"/>
<sequence>MSFSDTFLYYPFITIPEKTLVHSLLFQERVRRIIPSSDHMDQRRYQDAQQPNDICRQYLGYNFIEDAEFWEASREVAEMFCAFLQDASTAKRTKKFEYLLGQHYKQRFALNSPTRVLSTQYFVYAQKFDPQVFDSLMNLGWARYDNQRQACELSNELCNIYMALLACCISKKSGRPISTDVSVAESMTRTQMFKKYFGDALPKTSSDEPLRNLCVSLLINGDDVSSGNHLPMEQVLTIHEAARIRAGLELERRSFSDCVSRMIAKAKIYNTISISEFLELEAKEVIDEAEHYRSKARSLASECIDKKRKSLIKNISTGIAITIPLAKIAIEAVGNTTIPGMGNILGTGIEVAAIVTTAVMAGEEPFITQPAPSEPEKVHLFMNRLWDARSQRVETTI</sequence>
<keyword evidence="2" id="KW-1185">Reference proteome</keyword>
<dbReference type="Proteomes" id="UP000295662">
    <property type="component" value="Unassembled WGS sequence"/>
</dbReference>